<name>A0A2N9EGB9_FAGSY</name>
<protein>
    <recommendedName>
        <fullName evidence="2">Reverse transcriptase zinc-binding domain-containing protein</fullName>
    </recommendedName>
</protein>
<gene>
    <name evidence="1" type="ORF">FSB_LOCUS1481</name>
</gene>
<dbReference type="AlphaFoldDB" id="A0A2N9EGB9"/>
<evidence type="ECO:0000313" key="1">
    <source>
        <dbReference type="EMBL" id="SPC73599.1"/>
    </source>
</evidence>
<sequence length="99" mass="11023">MNFLWGGLGAEFKHHLVGWAKVCTPKEYGGLGVRSLVLTNKALLGKWIMKIWAGRAMLVVACFSVEHVEFAVGQGRRVSFWKDKWCGDVTLGDLVPYAL</sequence>
<reference evidence="1" key="1">
    <citation type="submission" date="2018-02" db="EMBL/GenBank/DDBJ databases">
        <authorList>
            <person name="Cohen D.B."/>
            <person name="Kent A.D."/>
        </authorList>
    </citation>
    <scope>NUCLEOTIDE SEQUENCE</scope>
</reference>
<evidence type="ECO:0008006" key="2">
    <source>
        <dbReference type="Google" id="ProtNLM"/>
    </source>
</evidence>
<dbReference type="EMBL" id="OIVN01000066">
    <property type="protein sequence ID" value="SPC73599.1"/>
    <property type="molecule type" value="Genomic_DNA"/>
</dbReference>
<accession>A0A2N9EGB9</accession>
<proteinExistence type="predicted"/>
<organism evidence="1">
    <name type="scientific">Fagus sylvatica</name>
    <name type="common">Beechnut</name>
    <dbReference type="NCBI Taxonomy" id="28930"/>
    <lineage>
        <taxon>Eukaryota</taxon>
        <taxon>Viridiplantae</taxon>
        <taxon>Streptophyta</taxon>
        <taxon>Embryophyta</taxon>
        <taxon>Tracheophyta</taxon>
        <taxon>Spermatophyta</taxon>
        <taxon>Magnoliopsida</taxon>
        <taxon>eudicotyledons</taxon>
        <taxon>Gunneridae</taxon>
        <taxon>Pentapetalae</taxon>
        <taxon>rosids</taxon>
        <taxon>fabids</taxon>
        <taxon>Fagales</taxon>
        <taxon>Fagaceae</taxon>
        <taxon>Fagus</taxon>
    </lineage>
</organism>